<dbReference type="InterPro" id="IPR036249">
    <property type="entry name" value="Thioredoxin-like_sf"/>
</dbReference>
<dbReference type="PROSITE" id="PS50404">
    <property type="entry name" value="GST_NTER"/>
    <property type="match status" value="1"/>
</dbReference>
<dbReference type="InterPro" id="IPR010987">
    <property type="entry name" value="Glutathione-S-Trfase_C-like"/>
</dbReference>
<dbReference type="GO" id="GO:0004364">
    <property type="term" value="F:glutathione transferase activity"/>
    <property type="evidence" value="ECO:0007669"/>
    <property type="project" value="TreeGrafter"/>
</dbReference>
<dbReference type="Proteomes" id="UP000039865">
    <property type="component" value="Unassembled WGS sequence"/>
</dbReference>
<dbReference type="Gene3D" id="1.20.1050.10">
    <property type="match status" value="1"/>
</dbReference>
<reference evidence="3 4" key="1">
    <citation type="submission" date="2014-06" db="EMBL/GenBank/DDBJ databases">
        <authorList>
            <person name="Swart Estienne"/>
        </authorList>
    </citation>
    <scope>NUCLEOTIDE SEQUENCE [LARGE SCALE GENOMIC DNA]</scope>
    <source>
        <strain evidence="3 4">130c</strain>
    </source>
</reference>
<evidence type="ECO:0000313" key="3">
    <source>
        <dbReference type="EMBL" id="CDW73955.1"/>
    </source>
</evidence>
<dbReference type="GO" id="GO:0006749">
    <property type="term" value="P:glutathione metabolic process"/>
    <property type="evidence" value="ECO:0007669"/>
    <property type="project" value="TreeGrafter"/>
</dbReference>
<dbReference type="SUPFAM" id="SSF47616">
    <property type="entry name" value="GST C-terminal domain-like"/>
    <property type="match status" value="1"/>
</dbReference>
<dbReference type="PANTHER" id="PTHR43968">
    <property type="match status" value="1"/>
</dbReference>
<dbReference type="InParanoid" id="A0A077ZVK4"/>
<dbReference type="Gene3D" id="3.40.30.10">
    <property type="entry name" value="Glutaredoxin"/>
    <property type="match status" value="1"/>
</dbReference>
<dbReference type="PROSITE" id="PS50405">
    <property type="entry name" value="GST_CTER"/>
    <property type="match status" value="1"/>
</dbReference>
<sequence>MEQNKDIFQTLQPLQILDKTYERPPINKNFLRLYGHHLCPYVEKARLALLAKNLAYQDVQVNLERRAKWHYLLNEGFLPILETPQGNTILESRIIMDYAEEAFPKEGVKLYSSDPEEKAYQQMIMKFFDDVASAMFEVVLSHGTSKAGAQKLHKVFSRLEALLKQSSTQFFNSQDKYTMVDIFGLPHVSRIFYLKDSALNFLYEEEKIEEKYPKLRQWVYHMRAQPEICQEKGGVIIIKAFQLWTEELITLPKGTKPPLRIPMKL</sequence>
<protein>
    <submittedName>
        <fullName evidence="3">Glutathione s-transferase</fullName>
    </submittedName>
</protein>
<keyword evidence="3" id="KW-0808">Transferase</keyword>
<dbReference type="Pfam" id="PF13410">
    <property type="entry name" value="GST_C_2"/>
    <property type="match status" value="1"/>
</dbReference>
<gene>
    <name evidence="3" type="primary">Contig15290.g16286</name>
    <name evidence="3" type="ORF">STYLEM_2945</name>
</gene>
<keyword evidence="4" id="KW-1185">Reference proteome</keyword>
<dbReference type="SFLD" id="SFLDG00358">
    <property type="entry name" value="Main_(cytGST)"/>
    <property type="match status" value="1"/>
</dbReference>
<name>A0A077ZVK4_STYLE</name>
<dbReference type="EMBL" id="CCKQ01002843">
    <property type="protein sequence ID" value="CDW73955.1"/>
    <property type="molecule type" value="Genomic_DNA"/>
</dbReference>
<evidence type="ECO:0000259" key="2">
    <source>
        <dbReference type="PROSITE" id="PS50405"/>
    </source>
</evidence>
<feature type="domain" description="GST N-terminal" evidence="1">
    <location>
        <begin position="29"/>
        <end position="107"/>
    </location>
</feature>
<dbReference type="PANTHER" id="PTHR43968:SF6">
    <property type="entry name" value="GLUTATHIONE S-TRANSFERASE OMEGA"/>
    <property type="match status" value="1"/>
</dbReference>
<dbReference type="GO" id="GO:0045174">
    <property type="term" value="F:glutathione dehydrogenase (ascorbate) activity"/>
    <property type="evidence" value="ECO:0007669"/>
    <property type="project" value="TreeGrafter"/>
</dbReference>
<feature type="domain" description="GST C-terminal" evidence="2">
    <location>
        <begin position="114"/>
        <end position="247"/>
    </location>
</feature>
<dbReference type="InterPro" id="IPR004045">
    <property type="entry name" value="Glutathione_S-Trfase_N"/>
</dbReference>
<dbReference type="SFLD" id="SFLDS00019">
    <property type="entry name" value="Glutathione_Transferase_(cytos"/>
    <property type="match status" value="1"/>
</dbReference>
<dbReference type="Pfam" id="PF13417">
    <property type="entry name" value="GST_N_3"/>
    <property type="match status" value="1"/>
</dbReference>
<accession>A0A077ZVK4</accession>
<dbReference type="InterPro" id="IPR036282">
    <property type="entry name" value="Glutathione-S-Trfase_C_sf"/>
</dbReference>
<organism evidence="3 4">
    <name type="scientific">Stylonychia lemnae</name>
    <name type="common">Ciliate</name>
    <dbReference type="NCBI Taxonomy" id="5949"/>
    <lineage>
        <taxon>Eukaryota</taxon>
        <taxon>Sar</taxon>
        <taxon>Alveolata</taxon>
        <taxon>Ciliophora</taxon>
        <taxon>Intramacronucleata</taxon>
        <taxon>Spirotrichea</taxon>
        <taxon>Stichotrichia</taxon>
        <taxon>Sporadotrichida</taxon>
        <taxon>Oxytrichidae</taxon>
        <taxon>Stylonychinae</taxon>
        <taxon>Stylonychia</taxon>
    </lineage>
</organism>
<evidence type="ECO:0000259" key="1">
    <source>
        <dbReference type="PROSITE" id="PS50404"/>
    </source>
</evidence>
<evidence type="ECO:0000313" key="4">
    <source>
        <dbReference type="Proteomes" id="UP000039865"/>
    </source>
</evidence>
<dbReference type="AlphaFoldDB" id="A0A077ZVK4"/>
<dbReference type="SUPFAM" id="SSF52833">
    <property type="entry name" value="Thioredoxin-like"/>
    <property type="match status" value="1"/>
</dbReference>
<dbReference type="GO" id="GO:0005737">
    <property type="term" value="C:cytoplasm"/>
    <property type="evidence" value="ECO:0007669"/>
    <property type="project" value="TreeGrafter"/>
</dbReference>
<dbReference type="InterPro" id="IPR040079">
    <property type="entry name" value="Glutathione_S-Trfase"/>
</dbReference>
<dbReference type="OrthoDB" id="424403at2759"/>
<dbReference type="InterPro" id="IPR050983">
    <property type="entry name" value="GST_Omega/HSP26"/>
</dbReference>
<proteinExistence type="predicted"/>